<reference evidence="1" key="2">
    <citation type="journal article" date="2021" name="Genome Biol. Evol.">
        <title>Developing a high-quality reference genome for a parasitic bivalve with doubly uniparental inheritance (Bivalvia: Unionida).</title>
        <authorList>
            <person name="Smith C.H."/>
        </authorList>
    </citation>
    <scope>NUCLEOTIDE SEQUENCE</scope>
    <source>
        <strain evidence="1">CHS0354</strain>
        <tissue evidence="1">Mantle</tissue>
    </source>
</reference>
<sequence length="59" mass="6899">LKKIRRLIFIQHEDNLCIYQGILAIKGMVPQHLLGLTLQNQKMLLIAQGNKRGLQYRKE</sequence>
<organism evidence="1 2">
    <name type="scientific">Potamilus streckersoni</name>
    <dbReference type="NCBI Taxonomy" id="2493646"/>
    <lineage>
        <taxon>Eukaryota</taxon>
        <taxon>Metazoa</taxon>
        <taxon>Spiralia</taxon>
        <taxon>Lophotrochozoa</taxon>
        <taxon>Mollusca</taxon>
        <taxon>Bivalvia</taxon>
        <taxon>Autobranchia</taxon>
        <taxon>Heteroconchia</taxon>
        <taxon>Palaeoheterodonta</taxon>
        <taxon>Unionida</taxon>
        <taxon>Unionoidea</taxon>
        <taxon>Unionidae</taxon>
        <taxon>Ambleminae</taxon>
        <taxon>Lampsilini</taxon>
        <taxon>Potamilus</taxon>
    </lineage>
</organism>
<dbReference type="AlphaFoldDB" id="A0AAE0W6G9"/>
<dbReference type="EMBL" id="JAEAOA010000148">
    <property type="protein sequence ID" value="KAK3602010.1"/>
    <property type="molecule type" value="Genomic_DNA"/>
</dbReference>
<protein>
    <submittedName>
        <fullName evidence="1">Uncharacterized protein</fullName>
    </submittedName>
</protein>
<name>A0AAE0W6G9_9BIVA</name>
<comment type="caution">
    <text evidence="1">The sequence shown here is derived from an EMBL/GenBank/DDBJ whole genome shotgun (WGS) entry which is preliminary data.</text>
</comment>
<dbReference type="Proteomes" id="UP001195483">
    <property type="component" value="Unassembled WGS sequence"/>
</dbReference>
<keyword evidence="2" id="KW-1185">Reference proteome</keyword>
<gene>
    <name evidence="1" type="ORF">CHS0354_001591</name>
</gene>
<reference evidence="1" key="1">
    <citation type="journal article" date="2021" name="Genome Biol. Evol.">
        <title>A High-Quality Reference Genome for a Parasitic Bivalve with Doubly Uniparental Inheritance (Bivalvia: Unionida).</title>
        <authorList>
            <person name="Smith C.H."/>
        </authorList>
    </citation>
    <scope>NUCLEOTIDE SEQUENCE</scope>
    <source>
        <strain evidence="1">CHS0354</strain>
    </source>
</reference>
<reference evidence="1" key="3">
    <citation type="submission" date="2023-05" db="EMBL/GenBank/DDBJ databases">
        <authorList>
            <person name="Smith C.H."/>
        </authorList>
    </citation>
    <scope>NUCLEOTIDE SEQUENCE</scope>
    <source>
        <strain evidence="1">CHS0354</strain>
        <tissue evidence="1">Mantle</tissue>
    </source>
</reference>
<accession>A0AAE0W6G9</accession>
<proteinExistence type="predicted"/>
<feature type="non-terminal residue" evidence="1">
    <location>
        <position position="59"/>
    </location>
</feature>
<evidence type="ECO:0000313" key="1">
    <source>
        <dbReference type="EMBL" id="KAK3602010.1"/>
    </source>
</evidence>
<evidence type="ECO:0000313" key="2">
    <source>
        <dbReference type="Proteomes" id="UP001195483"/>
    </source>
</evidence>
<feature type="non-terminal residue" evidence="1">
    <location>
        <position position="1"/>
    </location>
</feature>